<dbReference type="Pfam" id="PF00750">
    <property type="entry name" value="tRNA-synt_1d"/>
    <property type="match status" value="1"/>
</dbReference>
<sequence length="568" mass="65364">MQDFKEEIIRVLQPLVQLGEEELEQHLNIPPDAGLGDYAFPCFILSKKWKKPPQEISQNLAQEISPGEGEGWIKEAKSAGPYLNFYCNRERLTRETLREIHEKGEGYGNVDEGAGENVVIDFSAPNIAKPFGIGHLRSTVIGNSLYRLYEALGYNCVGINHLGDWGTQFGKLISAYKRWGEENSLKEDPIQYLYQLYVQFHQEASRDENLEEEGRLWFKRLEEGDQEAEELWQKFRELSLQEFRRVYQRLDIKFDEEQGESFYNQMLSSTIKQLEEEEIVRESEGALIVGLEPYGMPPCLLRKKDGATLYATRDLCAAIYRYEKYKFHKLIYVVGAAQSLHFQQLFKVLELTGYPWANRCVHVPFGLIKFKEGKMSTRMGNLIFLEDVIDKAVTLAREIIEEKNPGLENKDEVAEMVGIGAVIFGDLSNDRVKDIDFDWDKVLDFSGETSPYIQYAHARICSILRKEGVQVPGEADLSLLTREEEQRLITLLARFREHVKRAAETYKPSTLARYLLDLTSDFNYFYHKCPVLTAEEGLKEARLFLIDGVRQVLVNGLYLLGIKAPSKM</sequence>
<evidence type="ECO:0000313" key="15">
    <source>
        <dbReference type="Proteomes" id="UP000285138"/>
    </source>
</evidence>
<dbReference type="Pfam" id="PF03485">
    <property type="entry name" value="Arg_tRNA_synt_N"/>
    <property type="match status" value="1"/>
</dbReference>
<evidence type="ECO:0000259" key="13">
    <source>
        <dbReference type="SMART" id="SM01016"/>
    </source>
</evidence>
<feature type="short sequence motif" description="'HIGH' region" evidence="10">
    <location>
        <begin position="125"/>
        <end position="135"/>
    </location>
</feature>
<dbReference type="Proteomes" id="UP000285138">
    <property type="component" value="Unassembled WGS sequence"/>
</dbReference>
<dbReference type="GO" id="GO:0006420">
    <property type="term" value="P:arginyl-tRNA aminoacylation"/>
    <property type="evidence" value="ECO:0007669"/>
    <property type="project" value="UniProtKB-UniRule"/>
</dbReference>
<dbReference type="SMART" id="SM01016">
    <property type="entry name" value="Arg_tRNA_synt_N"/>
    <property type="match status" value="1"/>
</dbReference>
<evidence type="ECO:0000256" key="1">
    <source>
        <dbReference type="ARBA" id="ARBA00004496"/>
    </source>
</evidence>
<proteinExistence type="inferred from homology"/>
<evidence type="ECO:0000256" key="8">
    <source>
        <dbReference type="ARBA" id="ARBA00023146"/>
    </source>
</evidence>
<feature type="domain" description="Arginyl tRNA synthetase N-terminal" evidence="13">
    <location>
        <begin position="2"/>
        <end position="87"/>
    </location>
</feature>
<dbReference type="PANTHER" id="PTHR11956">
    <property type="entry name" value="ARGINYL-TRNA SYNTHETASE"/>
    <property type="match status" value="1"/>
</dbReference>
<dbReference type="InterPro" id="IPR036695">
    <property type="entry name" value="Arg-tRNA-synth_N_sf"/>
</dbReference>
<comment type="subunit">
    <text evidence="10">Monomer.</text>
</comment>
<dbReference type="PRINTS" id="PR01038">
    <property type="entry name" value="TRNASYNTHARG"/>
</dbReference>
<gene>
    <name evidence="10" type="primary">argS</name>
    <name evidence="14" type="ORF">D5R97_08695</name>
</gene>
<dbReference type="InterPro" id="IPR001278">
    <property type="entry name" value="Arg-tRNA-ligase"/>
</dbReference>
<dbReference type="Gene3D" id="1.10.730.10">
    <property type="entry name" value="Isoleucyl-tRNA Synthetase, Domain 1"/>
    <property type="match status" value="1"/>
</dbReference>
<dbReference type="SUPFAM" id="SSF55190">
    <property type="entry name" value="Arginyl-tRNA synthetase (ArgRS), N-terminal 'additional' domain"/>
    <property type="match status" value="1"/>
</dbReference>
<dbReference type="GO" id="GO:0004814">
    <property type="term" value="F:arginine-tRNA ligase activity"/>
    <property type="evidence" value="ECO:0007669"/>
    <property type="project" value="UniProtKB-UniRule"/>
</dbReference>
<evidence type="ECO:0000256" key="4">
    <source>
        <dbReference type="ARBA" id="ARBA00022598"/>
    </source>
</evidence>
<dbReference type="Pfam" id="PF05746">
    <property type="entry name" value="DALR_1"/>
    <property type="match status" value="1"/>
</dbReference>
<keyword evidence="6 10" id="KW-0067">ATP-binding</keyword>
<evidence type="ECO:0000256" key="2">
    <source>
        <dbReference type="ARBA" id="ARBA00005594"/>
    </source>
</evidence>
<reference evidence="14 15" key="1">
    <citation type="submission" date="2018-08" db="EMBL/GenBank/DDBJ databases">
        <title>The metabolism and importance of syntrophic acetate oxidation coupled to methane or sulfide production in haloalkaline environments.</title>
        <authorList>
            <person name="Timmers P.H.A."/>
            <person name="Vavourakis C.D."/>
            <person name="Sorokin D.Y."/>
            <person name="Sinninghe Damste J.S."/>
            <person name="Muyzer G."/>
            <person name="Stams A.J.M."/>
            <person name="Plugge C.M."/>
        </authorList>
    </citation>
    <scope>NUCLEOTIDE SEQUENCE [LARGE SCALE GENOMIC DNA]</scope>
    <source>
        <strain evidence="14">MSAO_Bac1</strain>
    </source>
</reference>
<dbReference type="CDD" id="cd00671">
    <property type="entry name" value="ArgRS_core"/>
    <property type="match status" value="1"/>
</dbReference>
<organism evidence="14 15">
    <name type="scientific">Candidatus Syntrophonatronum acetioxidans</name>
    <dbReference type="NCBI Taxonomy" id="1795816"/>
    <lineage>
        <taxon>Bacteria</taxon>
        <taxon>Bacillati</taxon>
        <taxon>Bacillota</taxon>
        <taxon>Clostridia</taxon>
        <taxon>Eubacteriales</taxon>
        <taxon>Syntrophomonadaceae</taxon>
        <taxon>Candidatus Syntrophonatronum</taxon>
    </lineage>
</organism>
<keyword evidence="8 10" id="KW-0030">Aminoacyl-tRNA synthetase</keyword>
<keyword evidence="7 10" id="KW-0648">Protein biosynthesis</keyword>
<evidence type="ECO:0000256" key="11">
    <source>
        <dbReference type="RuleBase" id="RU363038"/>
    </source>
</evidence>
<comment type="similarity">
    <text evidence="2 10 11">Belongs to the class-I aminoacyl-tRNA synthetase family.</text>
</comment>
<evidence type="ECO:0000259" key="12">
    <source>
        <dbReference type="SMART" id="SM00836"/>
    </source>
</evidence>
<evidence type="ECO:0000256" key="10">
    <source>
        <dbReference type="HAMAP-Rule" id="MF_00123"/>
    </source>
</evidence>
<dbReference type="PANTHER" id="PTHR11956:SF5">
    <property type="entry name" value="ARGININE--TRNA LIGASE, CYTOPLASMIC"/>
    <property type="match status" value="1"/>
</dbReference>
<comment type="caution">
    <text evidence="14">The sequence shown here is derived from an EMBL/GenBank/DDBJ whole genome shotgun (WGS) entry which is preliminary data.</text>
</comment>
<evidence type="ECO:0000256" key="6">
    <source>
        <dbReference type="ARBA" id="ARBA00022840"/>
    </source>
</evidence>
<dbReference type="InterPro" id="IPR014729">
    <property type="entry name" value="Rossmann-like_a/b/a_fold"/>
</dbReference>
<dbReference type="SUPFAM" id="SSF52374">
    <property type="entry name" value="Nucleotidylyl transferase"/>
    <property type="match status" value="1"/>
</dbReference>
<dbReference type="EMBL" id="QZAA01000231">
    <property type="protein sequence ID" value="RQD73936.1"/>
    <property type="molecule type" value="Genomic_DNA"/>
</dbReference>
<evidence type="ECO:0000256" key="7">
    <source>
        <dbReference type="ARBA" id="ARBA00022917"/>
    </source>
</evidence>
<dbReference type="InterPro" id="IPR035684">
    <property type="entry name" value="ArgRS_core"/>
</dbReference>
<feature type="domain" description="DALR anticodon binding" evidence="12">
    <location>
        <begin position="453"/>
        <end position="568"/>
    </location>
</feature>
<evidence type="ECO:0000313" key="14">
    <source>
        <dbReference type="EMBL" id="RQD73936.1"/>
    </source>
</evidence>
<keyword evidence="5 10" id="KW-0547">Nucleotide-binding</keyword>
<dbReference type="SUPFAM" id="SSF47323">
    <property type="entry name" value="Anticodon-binding domain of a subclass of class I aminoacyl-tRNA synthetases"/>
    <property type="match status" value="1"/>
</dbReference>
<evidence type="ECO:0000256" key="5">
    <source>
        <dbReference type="ARBA" id="ARBA00022741"/>
    </source>
</evidence>
<dbReference type="InterPro" id="IPR009080">
    <property type="entry name" value="tRNAsynth_Ia_anticodon-bd"/>
</dbReference>
<keyword evidence="3 10" id="KW-0963">Cytoplasm</keyword>
<dbReference type="HAMAP" id="MF_00123">
    <property type="entry name" value="Arg_tRNA_synth"/>
    <property type="match status" value="1"/>
</dbReference>
<dbReference type="AlphaFoldDB" id="A0A424YBW4"/>
<dbReference type="Gene3D" id="3.30.1360.70">
    <property type="entry name" value="Arginyl tRNA synthetase N-terminal domain"/>
    <property type="match status" value="1"/>
</dbReference>
<dbReference type="CDD" id="cd07956">
    <property type="entry name" value="Anticodon_Ia_Arg"/>
    <property type="match status" value="1"/>
</dbReference>
<dbReference type="FunFam" id="1.10.730.10:FF:000008">
    <property type="entry name" value="Arginine--tRNA ligase"/>
    <property type="match status" value="1"/>
</dbReference>
<dbReference type="NCBIfam" id="TIGR00456">
    <property type="entry name" value="argS"/>
    <property type="match status" value="1"/>
</dbReference>
<dbReference type="GO" id="GO:0005524">
    <property type="term" value="F:ATP binding"/>
    <property type="evidence" value="ECO:0007669"/>
    <property type="project" value="UniProtKB-UniRule"/>
</dbReference>
<comment type="subcellular location">
    <subcellularLocation>
        <location evidence="1 10">Cytoplasm</location>
    </subcellularLocation>
</comment>
<accession>A0A424YBW4</accession>
<protein>
    <recommendedName>
        <fullName evidence="10">Arginine--tRNA ligase</fullName>
        <ecNumber evidence="10">6.1.1.19</ecNumber>
    </recommendedName>
    <alternativeName>
        <fullName evidence="10">Arginyl-tRNA synthetase</fullName>
        <shortName evidence="10">ArgRS</shortName>
    </alternativeName>
</protein>
<dbReference type="EC" id="6.1.1.19" evidence="10"/>
<keyword evidence="4 10" id="KW-0436">Ligase</keyword>
<dbReference type="GO" id="GO:0005737">
    <property type="term" value="C:cytoplasm"/>
    <property type="evidence" value="ECO:0007669"/>
    <property type="project" value="UniProtKB-SubCell"/>
</dbReference>
<dbReference type="InterPro" id="IPR005148">
    <property type="entry name" value="Arg-tRNA-synth_N"/>
</dbReference>
<comment type="catalytic activity">
    <reaction evidence="9 10">
        <text>tRNA(Arg) + L-arginine + ATP = L-arginyl-tRNA(Arg) + AMP + diphosphate</text>
        <dbReference type="Rhea" id="RHEA:20301"/>
        <dbReference type="Rhea" id="RHEA-COMP:9658"/>
        <dbReference type="Rhea" id="RHEA-COMP:9673"/>
        <dbReference type="ChEBI" id="CHEBI:30616"/>
        <dbReference type="ChEBI" id="CHEBI:32682"/>
        <dbReference type="ChEBI" id="CHEBI:33019"/>
        <dbReference type="ChEBI" id="CHEBI:78442"/>
        <dbReference type="ChEBI" id="CHEBI:78513"/>
        <dbReference type="ChEBI" id="CHEBI:456215"/>
        <dbReference type="EC" id="6.1.1.19"/>
    </reaction>
</comment>
<name>A0A424YBW4_9FIRM</name>
<evidence type="ECO:0000256" key="3">
    <source>
        <dbReference type="ARBA" id="ARBA00022490"/>
    </source>
</evidence>
<dbReference type="FunFam" id="3.40.50.620:FF:000116">
    <property type="entry name" value="Arginine--tRNA ligase"/>
    <property type="match status" value="1"/>
</dbReference>
<dbReference type="InterPro" id="IPR008909">
    <property type="entry name" value="DALR_anticod-bd"/>
</dbReference>
<dbReference type="Gene3D" id="3.40.50.620">
    <property type="entry name" value="HUPs"/>
    <property type="match status" value="1"/>
</dbReference>
<evidence type="ECO:0000256" key="9">
    <source>
        <dbReference type="ARBA" id="ARBA00049339"/>
    </source>
</evidence>
<dbReference type="SMART" id="SM00836">
    <property type="entry name" value="DALR_1"/>
    <property type="match status" value="1"/>
</dbReference>